<evidence type="ECO:0000313" key="1">
    <source>
        <dbReference type="EnsemblPlants" id="OBART11G21720.4"/>
    </source>
</evidence>
<evidence type="ECO:0000313" key="2">
    <source>
        <dbReference type="Proteomes" id="UP000026960"/>
    </source>
</evidence>
<accession>A0A0D3HPL1</accession>
<organism evidence="1">
    <name type="scientific">Oryza barthii</name>
    <dbReference type="NCBI Taxonomy" id="65489"/>
    <lineage>
        <taxon>Eukaryota</taxon>
        <taxon>Viridiplantae</taxon>
        <taxon>Streptophyta</taxon>
        <taxon>Embryophyta</taxon>
        <taxon>Tracheophyta</taxon>
        <taxon>Spermatophyta</taxon>
        <taxon>Magnoliopsida</taxon>
        <taxon>Liliopsida</taxon>
        <taxon>Poales</taxon>
        <taxon>Poaceae</taxon>
        <taxon>BOP clade</taxon>
        <taxon>Oryzoideae</taxon>
        <taxon>Oryzeae</taxon>
        <taxon>Oryzinae</taxon>
        <taxon>Oryza</taxon>
    </lineage>
</organism>
<proteinExistence type="predicted"/>
<reference evidence="1" key="1">
    <citation type="journal article" date="2009" name="Rice">
        <title>De Novo Next Generation Sequencing of Plant Genomes.</title>
        <authorList>
            <person name="Rounsley S."/>
            <person name="Marri P.R."/>
            <person name="Yu Y."/>
            <person name="He R."/>
            <person name="Sisneros N."/>
            <person name="Goicoechea J.L."/>
            <person name="Lee S.J."/>
            <person name="Angelova A."/>
            <person name="Kudrna D."/>
            <person name="Luo M."/>
            <person name="Affourtit J."/>
            <person name="Desany B."/>
            <person name="Knight J."/>
            <person name="Niazi F."/>
            <person name="Egholm M."/>
            <person name="Wing R.A."/>
        </authorList>
    </citation>
    <scope>NUCLEOTIDE SEQUENCE [LARGE SCALE GENOMIC DNA]</scope>
    <source>
        <strain evidence="1">cv. IRGC 105608</strain>
    </source>
</reference>
<sequence>MLAPFSRRYKCGTTTIVGERAVAGQLGGSVCAVIHHSCSGGLLDLQHMCMIDAWQEPKRIIHCPSVLYAAGIIQADGIWGLAERERRSSQINAYLTRRRANGAP</sequence>
<name>A0A0D3HPL1_9ORYZ</name>
<dbReference type="EnsemblPlants" id="OBART11G21720.4">
    <property type="protein sequence ID" value="OBART11G21720.4"/>
    <property type="gene ID" value="OBART11G21720"/>
</dbReference>
<protein>
    <submittedName>
        <fullName evidence="1">Uncharacterized protein</fullName>
    </submittedName>
</protein>
<keyword evidence="2" id="KW-1185">Reference proteome</keyword>
<dbReference type="Proteomes" id="UP000026960">
    <property type="component" value="Chromosome 11"/>
</dbReference>
<dbReference type="Gramene" id="OBART11G21720.4">
    <property type="protein sequence ID" value="OBART11G21720.4"/>
    <property type="gene ID" value="OBART11G21720"/>
</dbReference>
<dbReference type="HOGENOM" id="CLU_2254234_0_0_1"/>
<dbReference type="AlphaFoldDB" id="A0A0D3HPL1"/>
<reference evidence="1" key="2">
    <citation type="submission" date="2015-03" db="UniProtKB">
        <authorList>
            <consortium name="EnsemblPlants"/>
        </authorList>
    </citation>
    <scope>IDENTIFICATION</scope>
</reference>